<gene>
    <name evidence="1" type="ORF">SAMN04488047_11128</name>
</gene>
<organism evidence="1 2">
    <name type="scientific">Tranquillimonas alkanivorans</name>
    <dbReference type="NCBI Taxonomy" id="441119"/>
    <lineage>
        <taxon>Bacteria</taxon>
        <taxon>Pseudomonadati</taxon>
        <taxon>Pseudomonadota</taxon>
        <taxon>Alphaproteobacteria</taxon>
        <taxon>Rhodobacterales</taxon>
        <taxon>Roseobacteraceae</taxon>
        <taxon>Tranquillimonas</taxon>
    </lineage>
</organism>
<reference evidence="1 2" key="1">
    <citation type="submission" date="2016-10" db="EMBL/GenBank/DDBJ databases">
        <authorList>
            <person name="de Groot N.N."/>
        </authorList>
    </citation>
    <scope>NUCLEOTIDE SEQUENCE [LARGE SCALE GENOMIC DNA]</scope>
    <source>
        <strain evidence="1 2">DSM 19547</strain>
    </source>
</reference>
<sequence>MRRAAVSLLLVALLPACGIGDRLGIGGTRMASEVAFPFEAELLADSMSRKFAVAVDAGTAGVDAVREAVRFEATRYCLGTFGASDKTWVRDPATGDWAAARDGSVLTFQGRCTAR</sequence>
<dbReference type="AlphaFoldDB" id="A0A1I5SI77"/>
<dbReference type="RefSeq" id="WP_093422920.1">
    <property type="nucleotide sequence ID" value="NZ_FOXA01000011.1"/>
</dbReference>
<name>A0A1I5SI77_9RHOB</name>
<dbReference type="STRING" id="441119.SAMN04488047_11128"/>
<accession>A0A1I5SI77</accession>
<protein>
    <submittedName>
        <fullName evidence="1">Uncharacterized protein</fullName>
    </submittedName>
</protein>
<evidence type="ECO:0000313" key="2">
    <source>
        <dbReference type="Proteomes" id="UP000199356"/>
    </source>
</evidence>
<dbReference type="EMBL" id="FOXA01000011">
    <property type="protein sequence ID" value="SFP70408.1"/>
    <property type="molecule type" value="Genomic_DNA"/>
</dbReference>
<dbReference type="Proteomes" id="UP000199356">
    <property type="component" value="Unassembled WGS sequence"/>
</dbReference>
<evidence type="ECO:0000313" key="1">
    <source>
        <dbReference type="EMBL" id="SFP70408.1"/>
    </source>
</evidence>
<dbReference type="OrthoDB" id="7659281at2"/>
<proteinExistence type="predicted"/>
<keyword evidence="2" id="KW-1185">Reference proteome</keyword>